<keyword evidence="9 14" id="KW-0520">NAD</keyword>
<proteinExistence type="predicted"/>
<evidence type="ECO:0000256" key="7">
    <source>
        <dbReference type="ARBA" id="ARBA00022824"/>
    </source>
</evidence>
<dbReference type="GO" id="GO:0016779">
    <property type="term" value="F:nucleotidyltransferase activity"/>
    <property type="evidence" value="ECO:0007669"/>
    <property type="project" value="UniProtKB-KW"/>
</dbReference>
<evidence type="ECO:0000256" key="2">
    <source>
        <dbReference type="ARBA" id="ARBA00022676"/>
    </source>
</evidence>
<dbReference type="EC" id="2.4.2.-" evidence="14"/>
<evidence type="ECO:0000313" key="16">
    <source>
        <dbReference type="EnsemblMetazoa" id="SMAR011952-PA"/>
    </source>
</evidence>
<keyword evidence="8" id="KW-1133">Transmembrane helix</keyword>
<keyword evidence="3 14" id="KW-0808">Transferase</keyword>
<dbReference type="GO" id="GO:0006986">
    <property type="term" value="P:response to unfolded protein"/>
    <property type="evidence" value="ECO:0007669"/>
    <property type="project" value="UniProtKB-KW"/>
</dbReference>
<dbReference type="Pfam" id="PF00644">
    <property type="entry name" value="PARP"/>
    <property type="match status" value="1"/>
</dbReference>
<dbReference type="PANTHER" id="PTHR12496">
    <property type="entry name" value="CGI-41 METHYLTRANSFERASE"/>
    <property type="match status" value="1"/>
</dbReference>
<evidence type="ECO:0000256" key="12">
    <source>
        <dbReference type="ARBA" id="ARBA00056446"/>
    </source>
</evidence>
<dbReference type="InterPro" id="IPR041400">
    <property type="entry name" value="PARP16_N"/>
</dbReference>
<evidence type="ECO:0000256" key="11">
    <source>
        <dbReference type="ARBA" id="ARBA00023230"/>
    </source>
</evidence>
<dbReference type="EMBL" id="JH432108">
    <property type="status" value="NOT_ANNOTATED_CDS"/>
    <property type="molecule type" value="Genomic_DNA"/>
</dbReference>
<dbReference type="AlphaFoldDB" id="T1JDR7"/>
<keyword evidence="11" id="KW-0834">Unfolded protein response</keyword>
<dbReference type="HOGENOM" id="CLU_397075_0_0_1"/>
<dbReference type="STRING" id="126957.T1JDR7"/>
<evidence type="ECO:0000256" key="6">
    <source>
        <dbReference type="ARBA" id="ARBA00022765"/>
    </source>
</evidence>
<comment type="function">
    <text evidence="12">Intracellular mono-ADP-ribosyltransferase that plays a role in different processes, such as protein translation and unfolded protein response (UPR), through the mono-ADP-ribosylation of proteins involved in those processes. Acts as an inhibitor of protein translation by catalyzing mono-ADP-ribosylation of ribosomal subunits, such as RPL14 and RPS6, thereby inhibiting polysome assembly and mRNA loading. Mono-ADP-ribosylation of ribosomal subunits is promoted by NMNAT2. Involved in the unfolded protein response (UPR) by ADP-ribosylating and activating EIF2AK3 and ERN1, two important UPR effectors. May also mediate mono-ADP-ribosylation of karyopherin KPNB1 a nuclear import factor. May not modify proteins on arginine or cysteine residues compared to other mono-ADP-ribosyltransferases.</text>
</comment>
<dbReference type="GO" id="GO:0003950">
    <property type="term" value="F:NAD+ poly-ADP-ribosyltransferase activity"/>
    <property type="evidence" value="ECO:0007669"/>
    <property type="project" value="UniProtKB-UniRule"/>
</dbReference>
<evidence type="ECO:0000259" key="15">
    <source>
        <dbReference type="PROSITE" id="PS51059"/>
    </source>
</evidence>
<dbReference type="FunFam" id="3.90.228.10:FF:000005">
    <property type="entry name" value="Poly [ADP-ribose] polymerase"/>
    <property type="match status" value="1"/>
</dbReference>
<organism evidence="16 17">
    <name type="scientific">Strigamia maritima</name>
    <name type="common">European centipede</name>
    <name type="synonym">Geophilus maritimus</name>
    <dbReference type="NCBI Taxonomy" id="126957"/>
    <lineage>
        <taxon>Eukaryota</taxon>
        <taxon>Metazoa</taxon>
        <taxon>Ecdysozoa</taxon>
        <taxon>Arthropoda</taxon>
        <taxon>Myriapoda</taxon>
        <taxon>Chilopoda</taxon>
        <taxon>Pleurostigmophora</taxon>
        <taxon>Geophilomorpha</taxon>
        <taxon>Linotaeniidae</taxon>
        <taxon>Strigamia</taxon>
    </lineage>
</organism>
<comment type="subcellular location">
    <subcellularLocation>
        <location evidence="1">Endoplasmic reticulum membrane</location>
        <topology evidence="1">Single-pass type IV membrane protein</topology>
    </subcellularLocation>
</comment>
<feature type="domain" description="PARP catalytic" evidence="15">
    <location>
        <begin position="450"/>
        <end position="647"/>
    </location>
</feature>
<keyword evidence="4" id="KW-0812">Transmembrane</keyword>
<dbReference type="Gene3D" id="3.90.228.10">
    <property type="match status" value="1"/>
</dbReference>
<evidence type="ECO:0000313" key="17">
    <source>
        <dbReference type="Proteomes" id="UP000014500"/>
    </source>
</evidence>
<keyword evidence="10" id="KW-0472">Membrane</keyword>
<dbReference type="EnsemblMetazoa" id="SMAR011952-RA">
    <property type="protein sequence ID" value="SMAR011952-PA"/>
    <property type="gene ID" value="SMAR011952"/>
</dbReference>
<dbReference type="eggNOG" id="KOG2651">
    <property type="taxonomic scope" value="Eukaryota"/>
</dbReference>
<reference evidence="16" key="2">
    <citation type="submission" date="2015-02" db="UniProtKB">
        <authorList>
            <consortium name="EnsemblMetazoa"/>
        </authorList>
    </citation>
    <scope>IDENTIFICATION</scope>
</reference>
<evidence type="ECO:0000256" key="4">
    <source>
        <dbReference type="ARBA" id="ARBA00022692"/>
    </source>
</evidence>
<sequence>MAALKSECIICDDESLNPIYERSSVILEILEKYSSFINSFVIDFFVDDLWSNVPLKWQNALENVDPLTLSAFLDSSKPFRQIVKIVSTNVECNHVIDVGSGQGHLSRNLAFEGNFHVTSFDAEDCHVSAAKILDHKMKLSLQKQNRSEFDLNLTHIAKFIPSGITEDDFIKLLQIEGEHRTAAPFMLVGLHTCGNLASTMVEVFTRCPSAVALLSVSCCYMKLDAQSFPLSQKLKLLSNSSLSYHAREASCHAIEKHVIRLKSGEITLLKIHCYRAILESLIVKYHPLRKHSGLRSVKNAHEMTFAEYAKSALYNTGLHVPEEEFTSSFVESCMNQWKCVVVFYFLRLFLAMLVESVILLDKMLFLKEKDRNYRYYSMSVTRTNSLTAEKVDTNHLSRDLLWNIFLSALNSYRHDTLVRPFPPFYIGESGEKDFHMLKEIANSVTTLDSFPTTDCENLIKWVMRTKHFSLHLQTETKFAEILLKTGQAGETCTPTHIFEIIYNQTTEEKFQNMKGNKPVLYAYHGSRLENFHSILHNGLQNHLNKNSLFGDGTYVSTELSVCMVYSPSALAWHYSSLGDKLSCVAVCEIIDHPEMKSQILRAKPGRTMRQQMTSNGVPEKYYVIQNDELIRIKYLFVFSSRTTPINSRFEKLIDSLRFLGEFTKNMVFASQHRDYYVWVCGDFVVRWAVQLAVV</sequence>
<accession>T1JDR7</accession>
<dbReference type="SUPFAM" id="SSF56399">
    <property type="entry name" value="ADP-ribosylation"/>
    <property type="match status" value="1"/>
</dbReference>
<reference evidence="17" key="1">
    <citation type="submission" date="2011-05" db="EMBL/GenBank/DDBJ databases">
        <authorList>
            <person name="Richards S.R."/>
            <person name="Qu J."/>
            <person name="Jiang H."/>
            <person name="Jhangiani S.N."/>
            <person name="Agravi P."/>
            <person name="Goodspeed R."/>
            <person name="Gross S."/>
            <person name="Mandapat C."/>
            <person name="Jackson L."/>
            <person name="Mathew T."/>
            <person name="Pu L."/>
            <person name="Thornton R."/>
            <person name="Saada N."/>
            <person name="Wilczek-Boney K.B."/>
            <person name="Lee S."/>
            <person name="Kovar C."/>
            <person name="Wu Y."/>
            <person name="Scherer S.E."/>
            <person name="Worley K.C."/>
            <person name="Muzny D.M."/>
            <person name="Gibbs R."/>
        </authorList>
    </citation>
    <scope>NUCLEOTIDE SEQUENCE</scope>
    <source>
        <strain evidence="17">Brora</strain>
    </source>
</reference>
<dbReference type="InterPro" id="IPR052220">
    <property type="entry name" value="METTL25"/>
</dbReference>
<name>T1JDR7_STRMM</name>
<protein>
    <recommendedName>
        <fullName evidence="14">Poly [ADP-ribose] polymerase</fullName>
        <shortName evidence="14">PARP</shortName>
        <ecNumber evidence="14">2.4.2.-</ecNumber>
    </recommendedName>
</protein>
<evidence type="ECO:0000256" key="14">
    <source>
        <dbReference type="RuleBase" id="RU362114"/>
    </source>
</evidence>
<keyword evidence="6" id="KW-0013">ADP-ribosylation</keyword>
<evidence type="ECO:0000256" key="3">
    <source>
        <dbReference type="ARBA" id="ARBA00022679"/>
    </source>
</evidence>
<dbReference type="InterPro" id="IPR025714">
    <property type="entry name" value="Methyltranfer_dom"/>
</dbReference>
<dbReference type="PANTHER" id="PTHR12496:SF2">
    <property type="entry name" value="METHYLTRANSFERASE-LIKE PROTEIN 25B"/>
    <property type="match status" value="1"/>
</dbReference>
<dbReference type="PROSITE" id="PS51059">
    <property type="entry name" value="PARP_CATALYTIC"/>
    <property type="match status" value="1"/>
</dbReference>
<keyword evidence="5" id="KW-0548">Nucleotidyltransferase</keyword>
<dbReference type="GO" id="GO:0005789">
    <property type="term" value="C:endoplasmic reticulum membrane"/>
    <property type="evidence" value="ECO:0007669"/>
    <property type="project" value="UniProtKB-SubCell"/>
</dbReference>
<dbReference type="Pfam" id="PF13679">
    <property type="entry name" value="Methyltransf_32"/>
    <property type="match status" value="1"/>
</dbReference>
<keyword evidence="2 14" id="KW-0328">Glycosyltransferase</keyword>
<dbReference type="PhylomeDB" id="T1JDR7"/>
<evidence type="ECO:0000256" key="1">
    <source>
        <dbReference type="ARBA" id="ARBA00004163"/>
    </source>
</evidence>
<keyword evidence="7" id="KW-0256">Endoplasmic reticulum</keyword>
<evidence type="ECO:0000256" key="10">
    <source>
        <dbReference type="ARBA" id="ARBA00023136"/>
    </source>
</evidence>
<keyword evidence="17" id="KW-1185">Reference proteome</keyword>
<evidence type="ECO:0000256" key="9">
    <source>
        <dbReference type="ARBA" id="ARBA00023027"/>
    </source>
</evidence>
<evidence type="ECO:0000256" key="13">
    <source>
        <dbReference type="ARBA" id="ARBA00062100"/>
    </source>
</evidence>
<dbReference type="Proteomes" id="UP000014500">
    <property type="component" value="Unassembled WGS sequence"/>
</dbReference>
<dbReference type="InterPro" id="IPR012317">
    <property type="entry name" value="Poly(ADP-ribose)pol_cat_dom"/>
</dbReference>
<evidence type="ECO:0000256" key="8">
    <source>
        <dbReference type="ARBA" id="ARBA00022989"/>
    </source>
</evidence>
<dbReference type="Pfam" id="PF18084">
    <property type="entry name" value="ARTD15_N"/>
    <property type="match status" value="1"/>
</dbReference>
<comment type="subunit">
    <text evidence="13">Interacts with KPNB1.</text>
</comment>
<evidence type="ECO:0000256" key="5">
    <source>
        <dbReference type="ARBA" id="ARBA00022695"/>
    </source>
</evidence>